<feature type="transmembrane region" description="Helical" evidence="1">
    <location>
        <begin position="220"/>
        <end position="237"/>
    </location>
</feature>
<proteinExistence type="predicted"/>
<feature type="transmembrane region" description="Helical" evidence="1">
    <location>
        <begin position="243"/>
        <end position="259"/>
    </location>
</feature>
<keyword evidence="1" id="KW-0812">Transmembrane</keyword>
<feature type="transmembrane region" description="Helical" evidence="1">
    <location>
        <begin position="157"/>
        <end position="172"/>
    </location>
</feature>
<evidence type="ECO:0000256" key="1">
    <source>
        <dbReference type="SAM" id="Phobius"/>
    </source>
</evidence>
<sequence length="425" mass="49844">MPLFGKDIYWYGVQAISLLETGELHSPDRSPVFHIVAFLFSILGVNDDSLYIFQILTSVWLLFCLTLSRFLLKSHTDIWNLFPSVMVILIGFLYPKQAWALGFLLISIAMYLSRSVPTEIVRWFGSGIYFFLATWFHTMVGVLGLGILVLYRIPRKYRLILFLSALVLPYLFENNTNERFVVDTKTFPVFAAYGMVGVGIVWDWIRLLFGKNVFPSHQSIYKTISFLSLILVIPIFHFADIQFRILISVLLIGSLFTLANRKESVFTVLSFVLWIYTFLQSPHLFRYPYEDMWNPGEKAASISDNGLLVAHHGFCEYYHFQFRKDCLSWEPDEKAINEMPSQTQIYRLVYGIRFQNLRASQENHQPIFSMIEPLGEYQLVFEKDWQHYIQWLEKRNSKLLSVAKSWKNPYRTRPSFIQRKQNYGI</sequence>
<keyword evidence="1" id="KW-0472">Membrane</keyword>
<feature type="transmembrane region" description="Helical" evidence="1">
    <location>
        <begin position="266"/>
        <end position="285"/>
    </location>
</feature>
<evidence type="ECO:0000313" key="3">
    <source>
        <dbReference type="Proteomes" id="UP000297609"/>
    </source>
</evidence>
<dbReference type="OrthoDB" id="343619at2"/>
<dbReference type="AlphaFoldDB" id="A0A4R9JPY4"/>
<dbReference type="Proteomes" id="UP000297609">
    <property type="component" value="Unassembled WGS sequence"/>
</dbReference>
<feature type="transmembrane region" description="Helical" evidence="1">
    <location>
        <begin position="128"/>
        <end position="150"/>
    </location>
</feature>
<accession>A0A4R9JPY4</accession>
<organism evidence="2 3">
    <name type="scientific">Leptospira kemamanensis</name>
    <dbReference type="NCBI Taxonomy" id="2484942"/>
    <lineage>
        <taxon>Bacteria</taxon>
        <taxon>Pseudomonadati</taxon>
        <taxon>Spirochaetota</taxon>
        <taxon>Spirochaetia</taxon>
        <taxon>Leptospirales</taxon>
        <taxon>Leptospiraceae</taxon>
        <taxon>Leptospira</taxon>
    </lineage>
</organism>
<gene>
    <name evidence="2" type="ORF">EHQ59_11800</name>
</gene>
<evidence type="ECO:0008006" key="4">
    <source>
        <dbReference type="Google" id="ProtNLM"/>
    </source>
</evidence>
<feature type="transmembrane region" description="Helical" evidence="1">
    <location>
        <begin position="84"/>
        <end position="108"/>
    </location>
</feature>
<keyword evidence="1" id="KW-1133">Transmembrane helix</keyword>
<comment type="caution">
    <text evidence="2">The sequence shown here is derived from an EMBL/GenBank/DDBJ whole genome shotgun (WGS) entry which is preliminary data.</text>
</comment>
<evidence type="ECO:0000313" key="2">
    <source>
        <dbReference type="EMBL" id="TGL51566.1"/>
    </source>
</evidence>
<reference evidence="2" key="1">
    <citation type="journal article" date="2019" name="PLoS Negl. Trop. Dis.">
        <title>Revisiting the worldwide diversity of Leptospira species in the environment.</title>
        <authorList>
            <person name="Vincent A.T."/>
            <person name="Schiettekatte O."/>
            <person name="Bourhy P."/>
            <person name="Veyrier F.J."/>
            <person name="Picardeau M."/>
        </authorList>
    </citation>
    <scope>NUCLEOTIDE SEQUENCE [LARGE SCALE GENOMIC DNA]</scope>
    <source>
        <strain evidence="2">201702454</strain>
    </source>
</reference>
<name>A0A4R9JPY4_9LEPT</name>
<feature type="transmembrane region" description="Helical" evidence="1">
    <location>
        <begin position="51"/>
        <end position="72"/>
    </location>
</feature>
<feature type="transmembrane region" description="Helical" evidence="1">
    <location>
        <begin position="187"/>
        <end position="208"/>
    </location>
</feature>
<protein>
    <recommendedName>
        <fullName evidence="4">Glycosyltransferase RgtA/B/C/D-like domain-containing protein</fullName>
    </recommendedName>
</protein>
<dbReference type="EMBL" id="RQGG01000032">
    <property type="protein sequence ID" value="TGL51566.1"/>
    <property type="molecule type" value="Genomic_DNA"/>
</dbReference>
<keyword evidence="3" id="KW-1185">Reference proteome</keyword>